<proteinExistence type="predicted"/>
<dbReference type="Gene3D" id="3.40.50.150">
    <property type="entry name" value="Vaccinia Virus protein VP39"/>
    <property type="match status" value="1"/>
</dbReference>
<sequence length="405" mass="44946">MLQSLFADPKVRLIEIGASFLEARALHIVAEKRIPDILVEGGESGVRIEDLAENAGLKALKLGRLMRTLCSIHVFDEVAPDVYTNNQTSAALVNNEPLRAYILLFALDVFSAADHLPKTLSHPEKGKSYSVSETALQDALGITVPRWEWIREKTTVGDINTQKVGYPGYPSRVEGKDEDVVDRPELEIFGLAMAGGGSVFGQSHVYDYPWADLGKATVVDVGGGVGSFCIQLSAIYPDLSFVIQDKDEFLRQGKEEVWPKLAPEALSSGRVSFSTHDFFKPNIVKGAEVYWLRYIMHDWSDTYCIAILSALAPALTSNSRILLCEQIMNTTLGFDQITKAPEPLPANYGAVKRYSHQRDLCLMSTLNGIERTPAQFRNIIEKAGLKIERFWDCRSQVGLIEVRLP</sequence>
<dbReference type="SUPFAM" id="SSF53335">
    <property type="entry name" value="S-adenosyl-L-methionine-dependent methyltransferases"/>
    <property type="match status" value="1"/>
</dbReference>
<keyword evidence="3" id="KW-0949">S-adenosyl-L-methionine</keyword>
<feature type="active site" description="Proton acceptor" evidence="4">
    <location>
        <position position="297"/>
    </location>
</feature>
<dbReference type="Pfam" id="PF08100">
    <property type="entry name" value="Dimerisation"/>
    <property type="match status" value="1"/>
</dbReference>
<organism evidence="7 8">
    <name type="scientific">Hyaloscypha variabilis (strain UAMH 11265 / GT02V1 / F)</name>
    <name type="common">Meliniomyces variabilis</name>
    <dbReference type="NCBI Taxonomy" id="1149755"/>
    <lineage>
        <taxon>Eukaryota</taxon>
        <taxon>Fungi</taxon>
        <taxon>Dikarya</taxon>
        <taxon>Ascomycota</taxon>
        <taxon>Pezizomycotina</taxon>
        <taxon>Leotiomycetes</taxon>
        <taxon>Helotiales</taxon>
        <taxon>Hyaloscyphaceae</taxon>
        <taxon>Hyaloscypha</taxon>
        <taxon>Hyaloscypha variabilis</taxon>
    </lineage>
</organism>
<evidence type="ECO:0000259" key="5">
    <source>
        <dbReference type="Pfam" id="PF00891"/>
    </source>
</evidence>
<dbReference type="GO" id="GO:0032259">
    <property type="term" value="P:methylation"/>
    <property type="evidence" value="ECO:0007669"/>
    <property type="project" value="UniProtKB-KW"/>
</dbReference>
<dbReference type="InterPro" id="IPR016461">
    <property type="entry name" value="COMT-like"/>
</dbReference>
<dbReference type="SUPFAM" id="SSF46785">
    <property type="entry name" value="Winged helix' DNA-binding domain"/>
    <property type="match status" value="1"/>
</dbReference>
<keyword evidence="1 7" id="KW-0489">Methyltransferase</keyword>
<evidence type="ECO:0000313" key="7">
    <source>
        <dbReference type="EMBL" id="PMD30938.1"/>
    </source>
</evidence>
<accession>A0A2J6QXD8</accession>
<dbReference type="InterPro" id="IPR001077">
    <property type="entry name" value="COMT_C"/>
</dbReference>
<evidence type="ECO:0000313" key="8">
    <source>
        <dbReference type="Proteomes" id="UP000235786"/>
    </source>
</evidence>
<dbReference type="InterPro" id="IPR029063">
    <property type="entry name" value="SAM-dependent_MTases_sf"/>
</dbReference>
<evidence type="ECO:0000256" key="3">
    <source>
        <dbReference type="ARBA" id="ARBA00022691"/>
    </source>
</evidence>
<name>A0A2J6QXD8_HYAVF</name>
<evidence type="ECO:0000256" key="4">
    <source>
        <dbReference type="PIRSR" id="PIRSR005739-1"/>
    </source>
</evidence>
<dbReference type="OrthoDB" id="2410195at2759"/>
<dbReference type="Proteomes" id="UP000235786">
    <property type="component" value="Unassembled WGS sequence"/>
</dbReference>
<feature type="domain" description="O-methyltransferase dimerisation" evidence="6">
    <location>
        <begin position="19"/>
        <end position="94"/>
    </location>
</feature>
<keyword evidence="2 7" id="KW-0808">Transferase</keyword>
<keyword evidence="8" id="KW-1185">Reference proteome</keyword>
<dbReference type="InterPro" id="IPR036388">
    <property type="entry name" value="WH-like_DNA-bd_sf"/>
</dbReference>
<dbReference type="PROSITE" id="PS51683">
    <property type="entry name" value="SAM_OMT_II"/>
    <property type="match status" value="1"/>
</dbReference>
<dbReference type="InterPro" id="IPR012967">
    <property type="entry name" value="COMT_dimerisation"/>
</dbReference>
<dbReference type="AlphaFoldDB" id="A0A2J6QXD8"/>
<dbReference type="EMBL" id="KZ613964">
    <property type="protein sequence ID" value="PMD30938.1"/>
    <property type="molecule type" value="Genomic_DNA"/>
</dbReference>
<dbReference type="InterPro" id="IPR036390">
    <property type="entry name" value="WH_DNA-bd_sf"/>
</dbReference>
<dbReference type="PIRSF" id="PIRSF005739">
    <property type="entry name" value="O-mtase"/>
    <property type="match status" value="1"/>
</dbReference>
<protein>
    <submittedName>
        <fullName evidence="7">S-adenosyl-L-methionine-dependent methyltransferase</fullName>
    </submittedName>
</protein>
<evidence type="ECO:0000259" key="6">
    <source>
        <dbReference type="Pfam" id="PF08100"/>
    </source>
</evidence>
<dbReference type="GO" id="GO:0008171">
    <property type="term" value="F:O-methyltransferase activity"/>
    <property type="evidence" value="ECO:0007669"/>
    <property type="project" value="InterPro"/>
</dbReference>
<dbReference type="PANTHER" id="PTHR43712">
    <property type="entry name" value="PUTATIVE (AFU_ORTHOLOGUE AFUA_4G14580)-RELATED"/>
    <property type="match status" value="1"/>
</dbReference>
<feature type="domain" description="O-methyltransferase C-terminal" evidence="5">
    <location>
        <begin position="216"/>
        <end position="385"/>
    </location>
</feature>
<dbReference type="Pfam" id="PF00891">
    <property type="entry name" value="Methyltransf_2"/>
    <property type="match status" value="1"/>
</dbReference>
<dbReference type="GO" id="GO:0046983">
    <property type="term" value="F:protein dimerization activity"/>
    <property type="evidence" value="ECO:0007669"/>
    <property type="project" value="InterPro"/>
</dbReference>
<evidence type="ECO:0000256" key="1">
    <source>
        <dbReference type="ARBA" id="ARBA00022603"/>
    </source>
</evidence>
<gene>
    <name evidence="7" type="ORF">L207DRAFT_549073</name>
</gene>
<reference evidence="7 8" key="1">
    <citation type="submission" date="2016-04" db="EMBL/GenBank/DDBJ databases">
        <title>A degradative enzymes factory behind the ericoid mycorrhizal symbiosis.</title>
        <authorList>
            <consortium name="DOE Joint Genome Institute"/>
            <person name="Martino E."/>
            <person name="Morin E."/>
            <person name="Grelet G."/>
            <person name="Kuo A."/>
            <person name="Kohler A."/>
            <person name="Daghino S."/>
            <person name="Barry K."/>
            <person name="Choi C."/>
            <person name="Cichocki N."/>
            <person name="Clum A."/>
            <person name="Copeland A."/>
            <person name="Hainaut M."/>
            <person name="Haridas S."/>
            <person name="Labutti K."/>
            <person name="Lindquist E."/>
            <person name="Lipzen A."/>
            <person name="Khouja H.-R."/>
            <person name="Murat C."/>
            <person name="Ohm R."/>
            <person name="Olson A."/>
            <person name="Spatafora J."/>
            <person name="Veneault-Fourrey C."/>
            <person name="Henrissat B."/>
            <person name="Grigoriev I."/>
            <person name="Martin F."/>
            <person name="Perotto S."/>
        </authorList>
    </citation>
    <scope>NUCLEOTIDE SEQUENCE [LARGE SCALE GENOMIC DNA]</scope>
    <source>
        <strain evidence="7 8">F</strain>
    </source>
</reference>
<evidence type="ECO:0000256" key="2">
    <source>
        <dbReference type="ARBA" id="ARBA00022679"/>
    </source>
</evidence>
<dbReference type="Gene3D" id="1.10.10.10">
    <property type="entry name" value="Winged helix-like DNA-binding domain superfamily/Winged helix DNA-binding domain"/>
    <property type="match status" value="1"/>
</dbReference>
<dbReference type="PANTHER" id="PTHR43712:SF2">
    <property type="entry name" value="O-METHYLTRANSFERASE CICE"/>
    <property type="match status" value="1"/>
</dbReference>